<organism evidence="1 2">
    <name type="scientific">Steinernema glaseri</name>
    <dbReference type="NCBI Taxonomy" id="37863"/>
    <lineage>
        <taxon>Eukaryota</taxon>
        <taxon>Metazoa</taxon>
        <taxon>Ecdysozoa</taxon>
        <taxon>Nematoda</taxon>
        <taxon>Chromadorea</taxon>
        <taxon>Rhabditida</taxon>
        <taxon>Tylenchina</taxon>
        <taxon>Panagrolaimomorpha</taxon>
        <taxon>Strongyloidoidea</taxon>
        <taxon>Steinernematidae</taxon>
        <taxon>Steinernema</taxon>
    </lineage>
</organism>
<dbReference type="WBParaSite" id="L893_g31252.t1">
    <property type="protein sequence ID" value="L893_g31252.t1"/>
    <property type="gene ID" value="L893_g31252"/>
</dbReference>
<evidence type="ECO:0000313" key="1">
    <source>
        <dbReference type="Proteomes" id="UP000095287"/>
    </source>
</evidence>
<dbReference type="Proteomes" id="UP000095287">
    <property type="component" value="Unplaced"/>
</dbReference>
<sequence length="234" mass="26812">MRIICSARILRFLRGKKDRFVTFDFLEDDDEKLRLSALLGSSDGRRTHSSALPTELWLDDLHLFGMTYERLRDPYMPYSNSFEHTNSIVFIMNCSPVDVAFNKLAVSEPQKPQTVVFATIYVPSEPDQPCLWQCNAPDVNQEGLNLSMLSIVLCPDFAPPNVVPLHEVAFSRPLRFKTLIVNRLSQFPVLPMIAKDFESIQLTSLYLHSEQLEAFFAECMNSQSLKKVRLSKTF</sequence>
<proteinExistence type="predicted"/>
<name>A0A1I7ZZT2_9BILA</name>
<evidence type="ECO:0000313" key="2">
    <source>
        <dbReference type="WBParaSite" id="L893_g31252.t1"/>
    </source>
</evidence>
<protein>
    <submittedName>
        <fullName evidence="2">FBD domain-containing protein</fullName>
    </submittedName>
</protein>
<keyword evidence="1" id="KW-1185">Reference proteome</keyword>
<accession>A0A1I7ZZT2</accession>
<reference evidence="2" key="1">
    <citation type="submission" date="2016-11" db="UniProtKB">
        <authorList>
            <consortium name="WormBaseParasite"/>
        </authorList>
    </citation>
    <scope>IDENTIFICATION</scope>
</reference>
<dbReference type="AlphaFoldDB" id="A0A1I7ZZT2"/>